<proteinExistence type="predicted"/>
<dbReference type="InterPro" id="IPR050493">
    <property type="entry name" value="FAD-dep_Monooxygenase_BioMet"/>
</dbReference>
<feature type="domain" description="FAD-binding" evidence="3">
    <location>
        <begin position="4"/>
        <end position="333"/>
    </location>
</feature>
<keyword evidence="1" id="KW-0560">Oxidoreductase</keyword>
<dbReference type="SUPFAM" id="SSF51905">
    <property type="entry name" value="FAD/NAD(P)-binding domain"/>
    <property type="match status" value="1"/>
</dbReference>
<dbReference type="GO" id="GO:0004497">
    <property type="term" value="F:monooxygenase activity"/>
    <property type="evidence" value="ECO:0007669"/>
    <property type="project" value="UniProtKB-KW"/>
</dbReference>
<dbReference type="PANTHER" id="PTHR13789:SF309">
    <property type="entry name" value="PUTATIVE (AFU_ORTHOLOGUE AFUA_6G14510)-RELATED"/>
    <property type="match status" value="1"/>
</dbReference>
<dbReference type="Pfam" id="PF01494">
    <property type="entry name" value="FAD_binding_3"/>
    <property type="match status" value="1"/>
</dbReference>
<reference evidence="4 5" key="1">
    <citation type="submission" date="2020-01" db="EMBL/GenBank/DDBJ databases">
        <title>Insect and environment-associated Actinomycetes.</title>
        <authorList>
            <person name="Currrie C."/>
            <person name="Chevrette M."/>
            <person name="Carlson C."/>
            <person name="Stubbendieck R."/>
            <person name="Wendt-Pienkowski E."/>
        </authorList>
    </citation>
    <scope>NUCLEOTIDE SEQUENCE [LARGE SCALE GENOMIC DNA]</scope>
    <source>
        <strain evidence="4 5">SID10258</strain>
    </source>
</reference>
<dbReference type="PRINTS" id="PR00420">
    <property type="entry name" value="RNGMNOXGNASE"/>
</dbReference>
<dbReference type="Proteomes" id="UP000475532">
    <property type="component" value="Unassembled WGS sequence"/>
</dbReference>
<dbReference type="EMBL" id="JAAGLI010001042">
    <property type="protein sequence ID" value="NEA28435.1"/>
    <property type="molecule type" value="Genomic_DNA"/>
</dbReference>
<evidence type="ECO:0000313" key="5">
    <source>
        <dbReference type="Proteomes" id="UP000475532"/>
    </source>
</evidence>
<dbReference type="GO" id="GO:0071949">
    <property type="term" value="F:FAD binding"/>
    <property type="evidence" value="ECO:0007669"/>
    <property type="project" value="InterPro"/>
</dbReference>
<evidence type="ECO:0000259" key="3">
    <source>
        <dbReference type="Pfam" id="PF01494"/>
    </source>
</evidence>
<gene>
    <name evidence="4" type="ORF">G3I70_38955</name>
</gene>
<dbReference type="InterPro" id="IPR036188">
    <property type="entry name" value="FAD/NAD-bd_sf"/>
</dbReference>
<evidence type="ECO:0000256" key="2">
    <source>
        <dbReference type="ARBA" id="ARBA00023033"/>
    </source>
</evidence>
<organism evidence="4 5">
    <name type="scientific">Actinomadura bangladeshensis</name>
    <dbReference type="NCBI Taxonomy" id="453573"/>
    <lineage>
        <taxon>Bacteria</taxon>
        <taxon>Bacillati</taxon>
        <taxon>Actinomycetota</taxon>
        <taxon>Actinomycetes</taxon>
        <taxon>Streptosporangiales</taxon>
        <taxon>Thermomonosporaceae</taxon>
        <taxon>Actinomadura</taxon>
    </lineage>
</organism>
<evidence type="ECO:0000256" key="1">
    <source>
        <dbReference type="ARBA" id="ARBA00023002"/>
    </source>
</evidence>
<evidence type="ECO:0000313" key="4">
    <source>
        <dbReference type="EMBL" id="NEA28435.1"/>
    </source>
</evidence>
<keyword evidence="2 4" id="KW-0503">Monooxygenase</keyword>
<dbReference type="InterPro" id="IPR002938">
    <property type="entry name" value="FAD-bd"/>
</dbReference>
<sequence length="380" mass="39298">MPHAIVIGAGIGGLAAAAALHGRGWTVDLHERAASLEPVGSGLALGPNALRALDTIGAGDAVRRLAAMTGTGGIRRPDGTWLSRTSAEAAQARYGDPTVALHRADLVEVLTSRLPDGIVHLGSTATDAAPGGAVTTTDARGHRTDLHADLVVAADGIRSAVRTALFPGHPPVRYTGMTAWRGLVAAPFPDAAPGEAWGRGRVFGTVPLAGGRTYFYATARAPEGARADDERAELRRLFGGWHHPVPALLDAVSPGALLRNDVYDLPRPLPALHQGRIALLGDAAHPMTPNLGQGACQAIEDAVVLAHTAATGAPLSAYTAARLPRTTAVMRRSHSVAALTALSGRVPVAARDTALRLAGLLGPTAVLRQADTLFRWHPPT</sequence>
<dbReference type="AlphaFoldDB" id="A0A6L9QSF8"/>
<comment type="caution">
    <text evidence="4">The sequence shown here is derived from an EMBL/GenBank/DDBJ whole genome shotgun (WGS) entry which is preliminary data.</text>
</comment>
<dbReference type="PANTHER" id="PTHR13789">
    <property type="entry name" value="MONOOXYGENASE"/>
    <property type="match status" value="1"/>
</dbReference>
<name>A0A6L9QSF8_9ACTN</name>
<protein>
    <submittedName>
        <fullName evidence="4">Monooxygenase</fullName>
    </submittedName>
</protein>
<dbReference type="RefSeq" id="WP_163062886.1">
    <property type="nucleotide sequence ID" value="NZ_JAAGLI010001042.1"/>
</dbReference>
<dbReference type="Gene3D" id="3.50.50.60">
    <property type="entry name" value="FAD/NAD(P)-binding domain"/>
    <property type="match status" value="1"/>
</dbReference>
<accession>A0A6L9QSF8</accession>